<dbReference type="EMBL" id="CP003374">
    <property type="protein sequence ID" value="AGB33962.1"/>
    <property type="molecule type" value="Genomic_DNA"/>
</dbReference>
<protein>
    <submittedName>
        <fullName evidence="2">Uncharacterized protein</fullName>
    </submittedName>
</protein>
<accession>L0JTK2</accession>
<gene>
    <name evidence="2" type="ordered locus">Natpe_4259</name>
</gene>
<dbReference type="KEGG" id="npe:Natpe_4259"/>
<dbReference type="OrthoDB" id="190728at2157"/>
<evidence type="ECO:0000313" key="2">
    <source>
        <dbReference type="EMBL" id="AGB33962.1"/>
    </source>
</evidence>
<evidence type="ECO:0000313" key="3">
    <source>
        <dbReference type="Proteomes" id="UP000010843"/>
    </source>
</evidence>
<feature type="compositionally biased region" description="Low complexity" evidence="1">
    <location>
        <begin position="34"/>
        <end position="47"/>
    </location>
</feature>
<geneLocation type="plasmid" evidence="2 3">
    <name>pNATPE02</name>
</geneLocation>
<evidence type="ECO:0000256" key="1">
    <source>
        <dbReference type="SAM" id="MobiDB-lite"/>
    </source>
</evidence>
<organism evidence="2 3">
    <name type="scientific">Natrinema pellirubrum (strain DSM 15624 / CIP 106293 / JCM 10476 / NCIMB 786 / 157)</name>
    <dbReference type="NCBI Taxonomy" id="797303"/>
    <lineage>
        <taxon>Archaea</taxon>
        <taxon>Methanobacteriati</taxon>
        <taxon>Methanobacteriota</taxon>
        <taxon>Stenosarchaea group</taxon>
        <taxon>Halobacteria</taxon>
        <taxon>Halobacteriales</taxon>
        <taxon>Natrialbaceae</taxon>
        <taxon>Natrinema</taxon>
    </lineage>
</organism>
<reference evidence="3" key="1">
    <citation type="submission" date="2012-02" db="EMBL/GenBank/DDBJ databases">
        <title>Complete sequence of plasmid 2 of Natrinema pellirubrum DSM 15624.</title>
        <authorList>
            <person name="Lucas S."/>
            <person name="Han J."/>
            <person name="Lapidus A."/>
            <person name="Cheng J.-F."/>
            <person name="Goodwin L."/>
            <person name="Pitluck S."/>
            <person name="Peters L."/>
            <person name="Teshima H."/>
            <person name="Detter J.C."/>
            <person name="Han C."/>
            <person name="Tapia R."/>
            <person name="Land M."/>
            <person name="Hauser L."/>
            <person name="Kyrpides N."/>
            <person name="Ivanova N."/>
            <person name="Pagani I."/>
            <person name="Sproer C."/>
            <person name="Anderson I."/>
            <person name="Woyke T."/>
        </authorList>
    </citation>
    <scope>NUCLEOTIDE SEQUENCE [LARGE SCALE GENOMIC DNA]</scope>
    <source>
        <strain evidence="3">DSM 15624 / JCM 10476 / NCIMB 786</strain>
        <plasmid evidence="3">pNATPE02</plasmid>
    </source>
</reference>
<name>L0JTK2_NATP1</name>
<feature type="region of interest" description="Disordered" evidence="1">
    <location>
        <begin position="31"/>
        <end position="56"/>
    </location>
</feature>
<dbReference type="HOGENOM" id="CLU_080640_0_0_2"/>
<dbReference type="AlphaFoldDB" id="L0JTK2"/>
<sequence>MNDNTTAPTHGKCIDRRTVLSGLSATLVALSGCSSSPSEPTSPGSETSPPPGGESDAFERVAMTETGLVVELASDTNADSVNLINPNGEMNSLQRVQEGATQVTFQLLGEAEDGYTPGEYRVVAVAGDEPIGKTTISLEPELTITDVMWAQNHPDMDWDKDRSTWQQLAAFSIENTGNAPSFLTMARWTDAPLCRVKSQETMEFGHNTLLPAGETTTVYSSAPIYQTEGRLGMGAHVNCSDLGTAPLTVTGAVQAGANPSYSQTIEYGGTNNSCELTIVDGGPTDSTQTTSNGEDA</sequence>
<keyword evidence="2" id="KW-0614">Plasmid</keyword>
<dbReference type="Proteomes" id="UP000010843">
    <property type="component" value="Plasmid pNATPE02"/>
</dbReference>
<proteinExistence type="predicted"/>